<proteinExistence type="predicted"/>
<gene>
    <name evidence="2" type="ORF">S06H3_34393</name>
</gene>
<keyword evidence="1" id="KW-0472">Membrane</keyword>
<protein>
    <submittedName>
        <fullName evidence="2">Uncharacterized protein</fullName>
    </submittedName>
</protein>
<evidence type="ECO:0000313" key="2">
    <source>
        <dbReference type="EMBL" id="GAI29609.1"/>
    </source>
</evidence>
<evidence type="ECO:0000256" key="1">
    <source>
        <dbReference type="SAM" id="Phobius"/>
    </source>
</evidence>
<feature type="transmembrane region" description="Helical" evidence="1">
    <location>
        <begin position="6"/>
        <end position="27"/>
    </location>
</feature>
<accession>X1PFE0</accession>
<keyword evidence="1" id="KW-1133">Transmembrane helix</keyword>
<name>X1PFE0_9ZZZZ</name>
<organism evidence="2">
    <name type="scientific">marine sediment metagenome</name>
    <dbReference type="NCBI Taxonomy" id="412755"/>
    <lineage>
        <taxon>unclassified sequences</taxon>
        <taxon>metagenomes</taxon>
        <taxon>ecological metagenomes</taxon>
    </lineage>
</organism>
<keyword evidence="1" id="KW-0812">Transmembrane</keyword>
<reference evidence="2" key="1">
    <citation type="journal article" date="2014" name="Front. Microbiol.">
        <title>High frequency of phylogenetically diverse reductive dehalogenase-homologous genes in deep subseafloor sedimentary metagenomes.</title>
        <authorList>
            <person name="Kawai M."/>
            <person name="Futagami T."/>
            <person name="Toyoda A."/>
            <person name="Takaki Y."/>
            <person name="Nishi S."/>
            <person name="Hori S."/>
            <person name="Arai W."/>
            <person name="Tsubouchi T."/>
            <person name="Morono Y."/>
            <person name="Uchiyama I."/>
            <person name="Ito T."/>
            <person name="Fujiyama A."/>
            <person name="Inagaki F."/>
            <person name="Takami H."/>
        </authorList>
    </citation>
    <scope>NUCLEOTIDE SEQUENCE</scope>
    <source>
        <strain evidence="2">Expedition CK06-06</strain>
    </source>
</reference>
<feature type="non-terminal residue" evidence="2">
    <location>
        <position position="155"/>
    </location>
</feature>
<dbReference type="EMBL" id="BARV01020642">
    <property type="protein sequence ID" value="GAI29609.1"/>
    <property type="molecule type" value="Genomic_DNA"/>
</dbReference>
<sequence>MTIAEIVGIYAAIIASILAIKEIYLIITKLKVSYTFFYKFVTDNFGNQVGPGEYVLSLELVNQGKTKRIIKGLHAKLPKKVNNMQAISIMTPGKYPVTLNEGEVFQKEISLVQFLNAIKKYNLDDEKSIKFVFHDTIGKKYYTKGIKIKTIKEFA</sequence>
<comment type="caution">
    <text evidence="2">The sequence shown here is derived from an EMBL/GenBank/DDBJ whole genome shotgun (WGS) entry which is preliminary data.</text>
</comment>
<dbReference type="AlphaFoldDB" id="X1PFE0"/>